<sequence length="473" mass="50297">MRTLTEFNRRRGGLMGITVLALVVAVGQSFTSIPMMFASPAYYGQFADTGQLNKNDKVRISGVNVGTVQALDIDGDHVLIKFSIGSNTIGTESRLAIKTDTILGKKVLEIEPRGTRTLRPGGVLPLGQSTTPYQLYDAVFDVNKAAAGWDIDSVRQSLNVLSQTIDQTYPHLRPALDGLAGFSDTIGKRDEQIKHLLAQARQIAAVLGDRSEQLNRLLVNAKTLLAAFNERGRAIGALLANISALSAQTQGFIKDNPNLNPVLEQLRTLSDVLVARREDLAQTLTYVSQFAASLGESVASGPYFKIVLSNLLPYWILQPFVDAAFKKRGIDPEDFWRSAGLPAFRWPDPNGTRFANGAPPPAPPVLEGTPEHPGPGVPPGTACSYTPASGALPRPWNPLPCMGIDTGPFGGSFPAPFDVQTSPPNPGGLPPTPGIPIAGRPGEPPPDVPGTPVPLPTQAPPGARTQNPGGEPN</sequence>
<organism evidence="5 6">
    <name type="scientific">Mycobacterium parmense</name>
    <dbReference type="NCBI Taxonomy" id="185642"/>
    <lineage>
        <taxon>Bacteria</taxon>
        <taxon>Bacillati</taxon>
        <taxon>Actinomycetota</taxon>
        <taxon>Actinomycetes</taxon>
        <taxon>Mycobacteriales</taxon>
        <taxon>Mycobacteriaceae</taxon>
        <taxon>Mycobacterium</taxon>
        <taxon>Mycobacterium simiae complex</taxon>
    </lineage>
</organism>
<keyword evidence="2" id="KW-1133">Transmembrane helix</keyword>
<evidence type="ECO:0000313" key="6">
    <source>
        <dbReference type="Proteomes" id="UP000467105"/>
    </source>
</evidence>
<feature type="compositionally biased region" description="Pro residues" evidence="1">
    <location>
        <begin position="442"/>
        <end position="459"/>
    </location>
</feature>
<dbReference type="RefSeq" id="WP_085269347.1">
    <property type="nucleotide sequence ID" value="NZ_AP022614.1"/>
</dbReference>
<dbReference type="NCBIfam" id="TIGR00996">
    <property type="entry name" value="Mtu_fam_mce"/>
    <property type="match status" value="1"/>
</dbReference>
<accession>A0A7I7YPU9</accession>
<evidence type="ECO:0000259" key="4">
    <source>
        <dbReference type="Pfam" id="PF11887"/>
    </source>
</evidence>
<dbReference type="AlphaFoldDB" id="A0A7I7YPU9"/>
<keyword evidence="6" id="KW-1185">Reference proteome</keyword>
<feature type="domain" description="Mammalian cell entry C-terminal" evidence="4">
    <location>
        <begin position="152"/>
        <end position="292"/>
    </location>
</feature>
<dbReference type="Proteomes" id="UP000467105">
    <property type="component" value="Chromosome"/>
</dbReference>
<dbReference type="Pfam" id="PF11887">
    <property type="entry name" value="Mce4_CUP1"/>
    <property type="match status" value="1"/>
</dbReference>
<evidence type="ECO:0000256" key="1">
    <source>
        <dbReference type="SAM" id="MobiDB-lite"/>
    </source>
</evidence>
<feature type="transmembrane region" description="Helical" evidence="2">
    <location>
        <begin position="12"/>
        <end position="30"/>
    </location>
</feature>
<evidence type="ECO:0000259" key="3">
    <source>
        <dbReference type="Pfam" id="PF02470"/>
    </source>
</evidence>
<feature type="compositionally biased region" description="Polar residues" evidence="1">
    <location>
        <begin position="464"/>
        <end position="473"/>
    </location>
</feature>
<dbReference type="InterPro" id="IPR005693">
    <property type="entry name" value="Mce"/>
</dbReference>
<feature type="domain" description="Mce/MlaD" evidence="3">
    <location>
        <begin position="40"/>
        <end position="112"/>
    </location>
</feature>
<dbReference type="OrthoDB" id="5241191at2"/>
<dbReference type="Pfam" id="PF02470">
    <property type="entry name" value="MlaD"/>
    <property type="match status" value="1"/>
</dbReference>
<proteinExistence type="predicted"/>
<dbReference type="InterPro" id="IPR003399">
    <property type="entry name" value="Mce/MlaD"/>
</dbReference>
<dbReference type="GO" id="GO:0005576">
    <property type="term" value="C:extracellular region"/>
    <property type="evidence" value="ECO:0007669"/>
    <property type="project" value="TreeGrafter"/>
</dbReference>
<dbReference type="PANTHER" id="PTHR33371:SF18">
    <property type="entry name" value="MCE-FAMILY PROTEIN MCE3C"/>
    <property type="match status" value="1"/>
</dbReference>
<feature type="region of interest" description="Disordered" evidence="1">
    <location>
        <begin position="352"/>
        <end position="382"/>
    </location>
</feature>
<reference evidence="5 6" key="1">
    <citation type="journal article" date="2019" name="Emerg. Microbes Infect.">
        <title>Comprehensive subspecies identification of 175 nontuberculous mycobacteria species based on 7547 genomic profiles.</title>
        <authorList>
            <person name="Matsumoto Y."/>
            <person name="Kinjo T."/>
            <person name="Motooka D."/>
            <person name="Nabeya D."/>
            <person name="Jung N."/>
            <person name="Uechi K."/>
            <person name="Horii T."/>
            <person name="Iida T."/>
            <person name="Fujita J."/>
            <person name="Nakamura S."/>
        </authorList>
    </citation>
    <scope>NUCLEOTIDE SEQUENCE [LARGE SCALE GENOMIC DNA]</scope>
    <source>
        <strain evidence="5 6">JCM 14742</strain>
    </source>
</reference>
<keyword evidence="2" id="KW-0472">Membrane</keyword>
<name>A0A7I7YPU9_9MYCO</name>
<keyword evidence="2" id="KW-0812">Transmembrane</keyword>
<dbReference type="EMBL" id="AP022614">
    <property type="protein sequence ID" value="BBZ42811.1"/>
    <property type="molecule type" value="Genomic_DNA"/>
</dbReference>
<dbReference type="PRINTS" id="PR01782">
    <property type="entry name" value="MCEVIRFACTOR"/>
</dbReference>
<dbReference type="InterPro" id="IPR024516">
    <property type="entry name" value="Mce_C"/>
</dbReference>
<dbReference type="PANTHER" id="PTHR33371">
    <property type="entry name" value="INTERMEMBRANE PHOSPHOLIPID TRANSPORT SYSTEM BINDING PROTEIN MLAD-RELATED"/>
    <property type="match status" value="1"/>
</dbReference>
<evidence type="ECO:0000256" key="2">
    <source>
        <dbReference type="SAM" id="Phobius"/>
    </source>
</evidence>
<dbReference type="InterPro" id="IPR052336">
    <property type="entry name" value="MlaD_Phospholipid_Transporter"/>
</dbReference>
<feature type="compositionally biased region" description="Pro residues" evidence="1">
    <location>
        <begin position="423"/>
        <end position="434"/>
    </location>
</feature>
<protein>
    <submittedName>
        <fullName evidence="5">Mce family protein Mce1C</fullName>
    </submittedName>
</protein>
<feature type="region of interest" description="Disordered" evidence="1">
    <location>
        <begin position="412"/>
        <end position="473"/>
    </location>
</feature>
<evidence type="ECO:0000313" key="5">
    <source>
        <dbReference type="EMBL" id="BBZ42811.1"/>
    </source>
</evidence>
<gene>
    <name evidence="5" type="primary">mce1C_1</name>
    <name evidence="5" type="ORF">MPRM_00920</name>
</gene>